<proteinExistence type="predicted"/>
<name>A0A8H5SU97_FUSHE</name>
<dbReference type="Pfam" id="PF13391">
    <property type="entry name" value="HNH_2"/>
    <property type="match status" value="1"/>
</dbReference>
<accession>A0A8H5SU97</accession>
<dbReference type="Proteomes" id="UP000567885">
    <property type="component" value="Unassembled WGS sequence"/>
</dbReference>
<reference evidence="2 3" key="1">
    <citation type="submission" date="2020-05" db="EMBL/GenBank/DDBJ databases">
        <title>Identification and distribution of gene clusters putatively required for synthesis of sphingolipid metabolism inhibitors in phylogenetically diverse species of the filamentous fungus Fusarium.</title>
        <authorList>
            <person name="Kim H.-S."/>
            <person name="Busman M."/>
            <person name="Brown D.W."/>
            <person name="Divon H."/>
            <person name="Uhlig S."/>
            <person name="Proctor R.H."/>
        </authorList>
    </citation>
    <scope>NUCLEOTIDE SEQUENCE [LARGE SCALE GENOMIC DNA]</scope>
    <source>
        <strain evidence="2 3">NRRL 20693</strain>
    </source>
</reference>
<comment type="caution">
    <text evidence="2">The sequence shown here is derived from an EMBL/GenBank/DDBJ whole genome shotgun (WGS) entry which is preliminary data.</text>
</comment>
<gene>
    <name evidence="2" type="ORF">FHETE_10615</name>
</gene>
<evidence type="ECO:0000313" key="3">
    <source>
        <dbReference type="Proteomes" id="UP000567885"/>
    </source>
</evidence>
<dbReference type="InterPro" id="IPR003615">
    <property type="entry name" value="HNH_nuc"/>
</dbReference>
<sequence length="502" mass="56819">MEDHEKEAAVSPAIAEGIRGMFERFDPVRLGNHMSDIISDYHDAPFEAPVELLPQEEIAERRAFGQKMEGLIRASYKPDFTLDMSHLAVISTVPISALRRGGSLTRLTGKKMYDACISMNKLSRHFMSKPVDGAAKRKKSDDRKVERNRKERKYCLKRDGYQCLITGHADPQVAHIVPHCFNNKENNLATTQLYFSASSILVSNHFKSTYEGVLANMNKGKQGLRGSDKVWNMVPLDLQMHWWWGEGKWAFKCKGIEQDAPQSSGDGIEDSDDPMVKVVLQFHYMPGGTKDRNRYPEKVRLQGDDDHLDRLSEDFLAFKERDYQPASPPEGTGKIEQRLATGERLRSGHLFYVRMPLSQAIKFKDMMELQWATIRLFHIRGAAEEEVLPTKDSDSEDDAEISRLVEDAPNPDTSTASWRRQLPSHLRSSLYQSPMTGPWAGAVTTQQMHLRGLQGHDQDLPRREGDLEALLQGSLSDLQRHQQDFNAAMFESSSSAAGSRRG</sequence>
<feature type="domain" description="HNH nuclease" evidence="1">
    <location>
        <begin position="163"/>
        <end position="252"/>
    </location>
</feature>
<dbReference type="AlphaFoldDB" id="A0A8H5SU97"/>
<keyword evidence="3" id="KW-1185">Reference proteome</keyword>
<protein>
    <recommendedName>
        <fullName evidence="1">HNH nuclease domain-containing protein</fullName>
    </recommendedName>
</protein>
<dbReference type="EMBL" id="JAAGWQ010000299">
    <property type="protein sequence ID" value="KAF5657165.1"/>
    <property type="molecule type" value="Genomic_DNA"/>
</dbReference>
<dbReference type="OrthoDB" id="5416097at2759"/>
<evidence type="ECO:0000313" key="2">
    <source>
        <dbReference type="EMBL" id="KAF5657165.1"/>
    </source>
</evidence>
<evidence type="ECO:0000259" key="1">
    <source>
        <dbReference type="Pfam" id="PF13391"/>
    </source>
</evidence>
<organism evidence="2 3">
    <name type="scientific">Fusarium heterosporum</name>
    <dbReference type="NCBI Taxonomy" id="42747"/>
    <lineage>
        <taxon>Eukaryota</taxon>
        <taxon>Fungi</taxon>
        <taxon>Dikarya</taxon>
        <taxon>Ascomycota</taxon>
        <taxon>Pezizomycotina</taxon>
        <taxon>Sordariomycetes</taxon>
        <taxon>Hypocreomycetidae</taxon>
        <taxon>Hypocreales</taxon>
        <taxon>Nectriaceae</taxon>
        <taxon>Fusarium</taxon>
        <taxon>Fusarium heterosporum species complex</taxon>
    </lineage>
</organism>